<evidence type="ECO:0000313" key="7">
    <source>
        <dbReference type="EMBL" id="AXJ01731.1"/>
    </source>
</evidence>
<dbReference type="Pfam" id="PF01943">
    <property type="entry name" value="Polysacc_synt"/>
    <property type="match status" value="1"/>
</dbReference>
<keyword evidence="8" id="KW-1185">Reference proteome</keyword>
<dbReference type="PANTHER" id="PTHR30250">
    <property type="entry name" value="PST FAMILY PREDICTED COLANIC ACID TRANSPORTER"/>
    <property type="match status" value="1"/>
</dbReference>
<evidence type="ECO:0000256" key="4">
    <source>
        <dbReference type="ARBA" id="ARBA00022989"/>
    </source>
</evidence>
<dbReference type="RefSeq" id="WP_114984889.1">
    <property type="nucleotide sequence ID" value="NZ_CP027806.1"/>
</dbReference>
<keyword evidence="4 6" id="KW-1133">Transmembrane helix</keyword>
<gene>
    <name evidence="7" type="ORF">CYPRO_2489</name>
</gene>
<feature type="transmembrane region" description="Helical" evidence="6">
    <location>
        <begin position="179"/>
        <end position="198"/>
    </location>
</feature>
<feature type="transmembrane region" description="Helical" evidence="6">
    <location>
        <begin position="12"/>
        <end position="30"/>
    </location>
</feature>
<evidence type="ECO:0000256" key="5">
    <source>
        <dbReference type="ARBA" id="ARBA00023136"/>
    </source>
</evidence>
<organism evidence="7 8">
    <name type="scientific">Cyclonatronum proteinivorum</name>
    <dbReference type="NCBI Taxonomy" id="1457365"/>
    <lineage>
        <taxon>Bacteria</taxon>
        <taxon>Pseudomonadati</taxon>
        <taxon>Balneolota</taxon>
        <taxon>Balneolia</taxon>
        <taxon>Balneolales</taxon>
        <taxon>Cyclonatronaceae</taxon>
        <taxon>Cyclonatronum</taxon>
    </lineage>
</organism>
<evidence type="ECO:0000313" key="8">
    <source>
        <dbReference type="Proteomes" id="UP000254808"/>
    </source>
</evidence>
<protein>
    <submittedName>
        <fullName evidence="7">Membrane protein involved in the export of O-antigen and teichoic acid</fullName>
    </submittedName>
</protein>
<feature type="transmembrane region" description="Helical" evidence="6">
    <location>
        <begin position="114"/>
        <end position="134"/>
    </location>
</feature>
<feature type="transmembrane region" description="Helical" evidence="6">
    <location>
        <begin position="155"/>
        <end position="173"/>
    </location>
</feature>
<feature type="transmembrane region" description="Helical" evidence="6">
    <location>
        <begin position="390"/>
        <end position="411"/>
    </location>
</feature>
<sequence>MKKGLYVIVLKSVYSALGVLISVVLARALEPEGFGIYAYFFAIATTCAVFAQAGLPDLMIRESARWHTQQAWGRLRGLLRGYNFVVVVLSMLMTLLLLLLHVTGALQVSEGQTGVYLLSLLLIPTVALSGLRAAALKGLGHIFKGLFPDYIIKSVLFLLLMGIVWVSGAGGAFTPADAMLLYVIAALSAYLIGAYFLFRELPAAVRTVQAVYTPKAWFKSAVPVAVSDGMSVLHVNMGIFLVGALLSAEDVGIFKVALQASLFAAFALSGIKLYLAPRSAKLISENKLPELQALAVKSARLVFLASLLIIAGLWLLGQFLLGLVYGEAYLPAFVPLLILAAGQSIGAYFGASADILMMAGFEKYIAWVKALAVLLSFVLALLLIPAGGIVGAALASALSYALWCLALGILVRIKVGIRVSAFGI</sequence>
<feature type="transmembrane region" description="Helical" evidence="6">
    <location>
        <begin position="36"/>
        <end position="60"/>
    </location>
</feature>
<dbReference type="EMBL" id="CP027806">
    <property type="protein sequence ID" value="AXJ01731.1"/>
    <property type="molecule type" value="Genomic_DNA"/>
</dbReference>
<evidence type="ECO:0000256" key="2">
    <source>
        <dbReference type="ARBA" id="ARBA00022475"/>
    </source>
</evidence>
<dbReference type="OrthoDB" id="9800982at2"/>
<keyword evidence="3 6" id="KW-0812">Transmembrane</keyword>
<dbReference type="KEGG" id="cprv:CYPRO_2489"/>
<dbReference type="AlphaFoldDB" id="A0A345UMM9"/>
<feature type="transmembrane region" description="Helical" evidence="6">
    <location>
        <begin position="252"/>
        <end position="275"/>
    </location>
</feature>
<accession>A0A345UMM9</accession>
<comment type="subcellular location">
    <subcellularLocation>
        <location evidence="1">Cell membrane</location>
        <topology evidence="1">Multi-pass membrane protein</topology>
    </subcellularLocation>
</comment>
<feature type="transmembrane region" description="Helical" evidence="6">
    <location>
        <begin position="224"/>
        <end position="246"/>
    </location>
</feature>
<dbReference type="GO" id="GO:0005886">
    <property type="term" value="C:plasma membrane"/>
    <property type="evidence" value="ECO:0007669"/>
    <property type="project" value="UniProtKB-SubCell"/>
</dbReference>
<evidence type="ECO:0000256" key="1">
    <source>
        <dbReference type="ARBA" id="ARBA00004651"/>
    </source>
</evidence>
<feature type="transmembrane region" description="Helical" evidence="6">
    <location>
        <begin position="364"/>
        <end position="384"/>
    </location>
</feature>
<keyword evidence="2" id="KW-1003">Cell membrane</keyword>
<evidence type="ECO:0000256" key="3">
    <source>
        <dbReference type="ARBA" id="ARBA00022692"/>
    </source>
</evidence>
<dbReference type="InterPro" id="IPR050833">
    <property type="entry name" value="Poly_Biosynth_Transport"/>
</dbReference>
<keyword evidence="5 6" id="KW-0472">Membrane</keyword>
<reference evidence="7 8" key="1">
    <citation type="submission" date="2018-03" db="EMBL/GenBank/DDBJ databases">
        <title>Phenotypic and genomic properties of Cyclonatronum proteinivorum gen. nov., sp. nov., a haloalkaliphilic bacteroidete from soda lakes possessing Na+-translocating rhodopsin.</title>
        <authorList>
            <person name="Toshchakov S.V."/>
            <person name="Korzhenkov A."/>
            <person name="Samarov N.I."/>
            <person name="Kublanov I.V."/>
            <person name="Muntyan M.S."/>
            <person name="Sorokin D.Y."/>
        </authorList>
    </citation>
    <scope>NUCLEOTIDE SEQUENCE [LARGE SCALE GENOMIC DNA]</scope>
    <source>
        <strain evidence="7 8">Omega</strain>
    </source>
</reference>
<feature type="transmembrane region" description="Helical" evidence="6">
    <location>
        <begin position="81"/>
        <end position="102"/>
    </location>
</feature>
<feature type="transmembrane region" description="Helical" evidence="6">
    <location>
        <begin position="301"/>
        <end position="326"/>
    </location>
</feature>
<evidence type="ECO:0000256" key="6">
    <source>
        <dbReference type="SAM" id="Phobius"/>
    </source>
</evidence>
<feature type="transmembrane region" description="Helical" evidence="6">
    <location>
        <begin position="332"/>
        <end position="352"/>
    </location>
</feature>
<name>A0A345UMM9_9BACT</name>
<proteinExistence type="predicted"/>
<dbReference type="InterPro" id="IPR002797">
    <property type="entry name" value="Polysacc_synth"/>
</dbReference>
<dbReference type="PANTHER" id="PTHR30250:SF27">
    <property type="entry name" value="POLYSACCHARIDE BIOSYNTHESIS PROTEIN"/>
    <property type="match status" value="1"/>
</dbReference>
<dbReference type="Proteomes" id="UP000254808">
    <property type="component" value="Chromosome"/>
</dbReference>